<evidence type="ECO:0000313" key="1">
    <source>
        <dbReference type="EMBL" id="MCK0533414.1"/>
    </source>
</evidence>
<name>A0ABT0E2D9_9SPHN</name>
<dbReference type="RefSeq" id="WP_247234589.1">
    <property type="nucleotide sequence ID" value="NZ_JALKHS010000021.1"/>
</dbReference>
<gene>
    <name evidence="1" type="ORF">MU848_17630</name>
</gene>
<proteinExistence type="predicted"/>
<comment type="caution">
    <text evidence="1">The sequence shown here is derived from an EMBL/GenBank/DDBJ whole genome shotgun (WGS) entry which is preliminary data.</text>
</comment>
<accession>A0ABT0E2D9</accession>
<sequence>MTDASSSVDHPSADNYAEGQVLPSTFYDFERVQERLVEALQFQWRIEGGRWSFASDGPWHLIVRDWWDWASHEDKPVPRIPLSREQHARMEEASGWLTLAPERDRKLVVLAVTALAAGRKQVPWRRLLKPMGLTRGADGLRMRYGRAVTCICHALNGADFRA</sequence>
<organism evidence="1 2">
    <name type="scientific">Sphingobium agri</name>
    <dbReference type="NCBI Taxonomy" id="2933566"/>
    <lineage>
        <taxon>Bacteria</taxon>
        <taxon>Pseudomonadati</taxon>
        <taxon>Pseudomonadota</taxon>
        <taxon>Alphaproteobacteria</taxon>
        <taxon>Sphingomonadales</taxon>
        <taxon>Sphingomonadaceae</taxon>
        <taxon>Sphingobium</taxon>
    </lineage>
</organism>
<dbReference type="Proteomes" id="UP001203512">
    <property type="component" value="Unassembled WGS sequence"/>
</dbReference>
<protein>
    <submittedName>
        <fullName evidence="1">Uncharacterized protein</fullName>
    </submittedName>
</protein>
<evidence type="ECO:0000313" key="2">
    <source>
        <dbReference type="Proteomes" id="UP001203512"/>
    </source>
</evidence>
<dbReference type="EMBL" id="JALKHS010000021">
    <property type="protein sequence ID" value="MCK0533414.1"/>
    <property type="molecule type" value="Genomic_DNA"/>
</dbReference>
<keyword evidence="2" id="KW-1185">Reference proteome</keyword>
<reference evidence="1 2" key="1">
    <citation type="submission" date="2022-04" db="EMBL/GenBank/DDBJ databases">
        <authorList>
            <person name="Huq M.A."/>
        </authorList>
    </citation>
    <scope>NUCLEOTIDE SEQUENCE [LARGE SCALE GENOMIC DNA]</scope>
    <source>
        <strain evidence="1 2">MAH-33</strain>
    </source>
</reference>